<feature type="transmembrane region" description="Helical" evidence="7">
    <location>
        <begin position="22"/>
        <end position="39"/>
    </location>
</feature>
<dbReference type="HAMAP" id="MF_01147">
    <property type="entry name" value="Lgt"/>
    <property type="match status" value="1"/>
</dbReference>
<dbReference type="RefSeq" id="WP_344802129.1">
    <property type="nucleotide sequence ID" value="NZ_BAABBO010000001.1"/>
</dbReference>
<comment type="similarity">
    <text evidence="1 7">Belongs to the Lgt family.</text>
</comment>
<evidence type="ECO:0000256" key="5">
    <source>
        <dbReference type="ARBA" id="ARBA00022989"/>
    </source>
</evidence>
<feature type="transmembrane region" description="Helical" evidence="7">
    <location>
        <begin position="240"/>
        <end position="260"/>
    </location>
</feature>
<dbReference type="Proteomes" id="UP001501337">
    <property type="component" value="Unassembled WGS sequence"/>
</dbReference>
<evidence type="ECO:0000256" key="4">
    <source>
        <dbReference type="ARBA" id="ARBA00022692"/>
    </source>
</evidence>
<gene>
    <name evidence="7 8" type="primary">lgt</name>
    <name evidence="8" type="ORF">GCM10022278_00710</name>
</gene>
<dbReference type="NCBIfam" id="TIGR00544">
    <property type="entry name" value="lgt"/>
    <property type="match status" value="1"/>
</dbReference>
<evidence type="ECO:0000256" key="1">
    <source>
        <dbReference type="ARBA" id="ARBA00007150"/>
    </source>
</evidence>
<comment type="catalytic activity">
    <reaction evidence="7">
        <text>L-cysteinyl-[prolipoprotein] + a 1,2-diacyl-sn-glycero-3-phospho-(1'-sn-glycerol) = an S-1,2-diacyl-sn-glyceryl-L-cysteinyl-[prolipoprotein] + sn-glycerol 1-phosphate + H(+)</text>
        <dbReference type="Rhea" id="RHEA:56712"/>
        <dbReference type="Rhea" id="RHEA-COMP:14679"/>
        <dbReference type="Rhea" id="RHEA-COMP:14680"/>
        <dbReference type="ChEBI" id="CHEBI:15378"/>
        <dbReference type="ChEBI" id="CHEBI:29950"/>
        <dbReference type="ChEBI" id="CHEBI:57685"/>
        <dbReference type="ChEBI" id="CHEBI:64716"/>
        <dbReference type="ChEBI" id="CHEBI:140658"/>
        <dbReference type="EC" id="2.5.1.145"/>
    </reaction>
</comment>
<comment type="caution">
    <text evidence="8">The sequence shown here is derived from an EMBL/GenBank/DDBJ whole genome shotgun (WGS) entry which is preliminary data.</text>
</comment>
<reference evidence="9" key="1">
    <citation type="journal article" date="2019" name="Int. J. Syst. Evol. Microbiol.">
        <title>The Global Catalogue of Microorganisms (GCM) 10K type strain sequencing project: providing services to taxonomists for standard genome sequencing and annotation.</title>
        <authorList>
            <consortium name="The Broad Institute Genomics Platform"/>
            <consortium name="The Broad Institute Genome Sequencing Center for Infectious Disease"/>
            <person name="Wu L."/>
            <person name="Ma J."/>
        </authorList>
    </citation>
    <scope>NUCLEOTIDE SEQUENCE [LARGE SCALE GENOMIC DNA]</scope>
    <source>
        <strain evidence="9">JCM 17555</strain>
    </source>
</reference>
<feature type="transmembrane region" description="Helical" evidence="7">
    <location>
        <begin position="178"/>
        <end position="195"/>
    </location>
</feature>
<evidence type="ECO:0000313" key="8">
    <source>
        <dbReference type="EMBL" id="GAA3945373.1"/>
    </source>
</evidence>
<comment type="function">
    <text evidence="7">Catalyzes the transfer of the diacylglyceryl group from phosphatidylglycerol to the sulfhydryl group of the N-terminal cysteine of a prolipoprotein, the first step in the formation of mature lipoproteins.</text>
</comment>
<evidence type="ECO:0000256" key="3">
    <source>
        <dbReference type="ARBA" id="ARBA00022679"/>
    </source>
</evidence>
<name>A0ABP7NFJ4_9GAMM</name>
<sequence length="273" mass="31049">MERWFEYPEIDPVALAIGPLKVHWYGLMYLIGFLAAWWLGRYRARQSHTPLREEQVGDVIFYGAIGVVLGGRFGYVIFYNFDKFLEDPLWLFQVWTGGMAFHGGLLGVIIAIWLYARSQNIRFWNMIDFVAPLVPIGLGLGRIGNFIGSELYGRAADVPWAMVFPTDPLQIARHPSQLYQFALEGVLLFTVLWVYSRKPRPTMAVSGLFLLVYGCSRFVVEFFRQPDAHLGPVAFQWMTMGQLLSIPMIIAGIVLMVLAYRWADARTTTGAPN</sequence>
<evidence type="ECO:0000256" key="2">
    <source>
        <dbReference type="ARBA" id="ARBA00022475"/>
    </source>
</evidence>
<protein>
    <recommendedName>
        <fullName evidence="7">Phosphatidylglycerol--prolipoprotein diacylglyceryl transferase</fullName>
        <ecNumber evidence="7">2.5.1.145</ecNumber>
    </recommendedName>
</protein>
<comment type="subcellular location">
    <subcellularLocation>
        <location evidence="7">Cell membrane</location>
        <topology evidence="7">Multi-pass membrane protein</topology>
    </subcellularLocation>
</comment>
<feature type="transmembrane region" description="Helical" evidence="7">
    <location>
        <begin position="59"/>
        <end position="78"/>
    </location>
</feature>
<comment type="pathway">
    <text evidence="7">Protein modification; lipoprotein biosynthesis (diacylglyceryl transfer).</text>
</comment>
<feature type="binding site" evidence="7">
    <location>
        <position position="142"/>
    </location>
    <ligand>
        <name>a 1,2-diacyl-sn-glycero-3-phospho-(1'-sn-glycerol)</name>
        <dbReference type="ChEBI" id="CHEBI:64716"/>
    </ligand>
</feature>
<keyword evidence="3 7" id="KW-0808">Transferase</keyword>
<dbReference type="InterPro" id="IPR001640">
    <property type="entry name" value="Lgt"/>
</dbReference>
<keyword evidence="4 7" id="KW-0812">Transmembrane</keyword>
<dbReference type="EC" id="2.5.1.145" evidence="7"/>
<keyword evidence="9" id="KW-1185">Reference proteome</keyword>
<organism evidence="8 9">
    <name type="scientific">Allohahella marinimesophila</name>
    <dbReference type="NCBI Taxonomy" id="1054972"/>
    <lineage>
        <taxon>Bacteria</taxon>
        <taxon>Pseudomonadati</taxon>
        <taxon>Pseudomonadota</taxon>
        <taxon>Gammaproteobacteria</taxon>
        <taxon>Oceanospirillales</taxon>
        <taxon>Hahellaceae</taxon>
        <taxon>Allohahella</taxon>
    </lineage>
</organism>
<evidence type="ECO:0000256" key="6">
    <source>
        <dbReference type="ARBA" id="ARBA00023136"/>
    </source>
</evidence>
<dbReference type="PANTHER" id="PTHR30589">
    <property type="entry name" value="PROLIPOPROTEIN DIACYLGLYCERYL TRANSFERASE"/>
    <property type="match status" value="1"/>
</dbReference>
<dbReference type="PROSITE" id="PS01311">
    <property type="entry name" value="LGT"/>
    <property type="match status" value="1"/>
</dbReference>
<proteinExistence type="inferred from homology"/>
<feature type="transmembrane region" description="Helical" evidence="7">
    <location>
        <begin position="90"/>
        <end position="116"/>
    </location>
</feature>
<feature type="transmembrane region" description="Helical" evidence="7">
    <location>
        <begin position="202"/>
        <end position="220"/>
    </location>
</feature>
<dbReference type="EMBL" id="BAABBO010000001">
    <property type="protein sequence ID" value="GAA3945373.1"/>
    <property type="molecule type" value="Genomic_DNA"/>
</dbReference>
<dbReference type="Pfam" id="PF01790">
    <property type="entry name" value="LGT"/>
    <property type="match status" value="1"/>
</dbReference>
<evidence type="ECO:0000256" key="7">
    <source>
        <dbReference type="HAMAP-Rule" id="MF_01147"/>
    </source>
</evidence>
<dbReference type="GO" id="GO:0016740">
    <property type="term" value="F:transferase activity"/>
    <property type="evidence" value="ECO:0007669"/>
    <property type="project" value="UniProtKB-KW"/>
</dbReference>
<feature type="transmembrane region" description="Helical" evidence="7">
    <location>
        <begin position="123"/>
        <end position="143"/>
    </location>
</feature>
<accession>A0ABP7NFJ4</accession>
<evidence type="ECO:0000313" key="9">
    <source>
        <dbReference type="Proteomes" id="UP001501337"/>
    </source>
</evidence>
<keyword evidence="6 7" id="KW-0472">Membrane</keyword>
<keyword evidence="2 7" id="KW-1003">Cell membrane</keyword>
<keyword evidence="5 7" id="KW-1133">Transmembrane helix</keyword>
<dbReference type="PANTHER" id="PTHR30589:SF0">
    <property type="entry name" value="PHOSPHATIDYLGLYCEROL--PROLIPOPROTEIN DIACYLGLYCERYL TRANSFERASE"/>
    <property type="match status" value="1"/>
</dbReference>